<proteinExistence type="predicted"/>
<evidence type="ECO:0000313" key="2">
    <source>
        <dbReference type="Proteomes" id="UP001162483"/>
    </source>
</evidence>
<evidence type="ECO:0000313" key="1">
    <source>
        <dbReference type="EMBL" id="CAI9546140.1"/>
    </source>
</evidence>
<protein>
    <submittedName>
        <fullName evidence="1">Uncharacterized protein</fullName>
    </submittedName>
</protein>
<sequence>MLYIALLGRPVDVVTPENPIFMTPPDPNRPPEINWDPQKHVEEFPTDAHGDMIFTRTTRTLAKYVRASSDTDPSILFELMTEQWGCMNQLSSYL</sequence>
<organism evidence="1 2">
    <name type="scientific">Staurois parvus</name>
    <dbReference type="NCBI Taxonomy" id="386267"/>
    <lineage>
        <taxon>Eukaryota</taxon>
        <taxon>Metazoa</taxon>
        <taxon>Chordata</taxon>
        <taxon>Craniata</taxon>
        <taxon>Vertebrata</taxon>
        <taxon>Euteleostomi</taxon>
        <taxon>Amphibia</taxon>
        <taxon>Batrachia</taxon>
        <taxon>Anura</taxon>
        <taxon>Neobatrachia</taxon>
        <taxon>Ranoidea</taxon>
        <taxon>Ranidae</taxon>
        <taxon>Staurois</taxon>
    </lineage>
</organism>
<comment type="caution">
    <text evidence="1">The sequence shown here is derived from an EMBL/GenBank/DDBJ whole genome shotgun (WGS) entry which is preliminary data.</text>
</comment>
<keyword evidence="2" id="KW-1185">Reference proteome</keyword>
<gene>
    <name evidence="1" type="ORF">SPARVUS_LOCUS2791665</name>
</gene>
<dbReference type="InterPro" id="IPR050927">
    <property type="entry name" value="TRPM"/>
</dbReference>
<accession>A0ABN9BEW8</accession>
<reference evidence="1" key="1">
    <citation type="submission" date="2023-05" db="EMBL/GenBank/DDBJ databases">
        <authorList>
            <person name="Stuckert A."/>
        </authorList>
    </citation>
    <scope>NUCLEOTIDE SEQUENCE</scope>
</reference>
<name>A0ABN9BEW8_9NEOB</name>
<dbReference type="PANTHER" id="PTHR13800:SF45">
    <property type="entry name" value="TRANSIENT RECEPTOR POTENTIAL CATION CHANNEL SUBFAMILY M MEMBER 2 ISOFORM X1"/>
    <property type="match status" value="1"/>
</dbReference>
<dbReference type="Proteomes" id="UP001162483">
    <property type="component" value="Unassembled WGS sequence"/>
</dbReference>
<dbReference type="EMBL" id="CATNWA010003745">
    <property type="protein sequence ID" value="CAI9546140.1"/>
    <property type="molecule type" value="Genomic_DNA"/>
</dbReference>
<dbReference type="PANTHER" id="PTHR13800">
    <property type="entry name" value="TRANSIENT RECEPTOR POTENTIAL CATION CHANNEL, SUBFAMILY M, MEMBER 6"/>
    <property type="match status" value="1"/>
</dbReference>